<evidence type="ECO:0000313" key="3">
    <source>
        <dbReference type="Proteomes" id="UP000650628"/>
    </source>
</evidence>
<dbReference type="AlphaFoldDB" id="A0A8J3TXS3"/>
<dbReference type="EMBL" id="BOOO01000039">
    <property type="protein sequence ID" value="GII33282.1"/>
    <property type="molecule type" value="Genomic_DNA"/>
</dbReference>
<keyword evidence="1" id="KW-0812">Transmembrane</keyword>
<dbReference type="Proteomes" id="UP000650628">
    <property type="component" value="Unassembled WGS sequence"/>
</dbReference>
<comment type="caution">
    <text evidence="2">The sequence shown here is derived from an EMBL/GenBank/DDBJ whole genome shotgun (WGS) entry which is preliminary data.</text>
</comment>
<reference evidence="2 3" key="1">
    <citation type="submission" date="2021-01" db="EMBL/GenBank/DDBJ databases">
        <title>Whole genome shotgun sequence of Planotetraspora mira NBRC 15435.</title>
        <authorList>
            <person name="Komaki H."/>
            <person name="Tamura T."/>
        </authorList>
    </citation>
    <scope>NUCLEOTIDE SEQUENCE [LARGE SCALE GENOMIC DNA]</scope>
    <source>
        <strain evidence="2 3">NBRC 15435</strain>
    </source>
</reference>
<evidence type="ECO:0000313" key="2">
    <source>
        <dbReference type="EMBL" id="GII33282.1"/>
    </source>
</evidence>
<keyword evidence="3" id="KW-1185">Reference proteome</keyword>
<gene>
    <name evidence="2" type="ORF">Pmi06nite_67240</name>
</gene>
<name>A0A8J3TXS3_9ACTN</name>
<feature type="transmembrane region" description="Helical" evidence="1">
    <location>
        <begin position="23"/>
        <end position="44"/>
    </location>
</feature>
<accession>A0A8J3TXS3</accession>
<keyword evidence="1" id="KW-0472">Membrane</keyword>
<protein>
    <submittedName>
        <fullName evidence="2">Uncharacterized protein</fullName>
    </submittedName>
</protein>
<evidence type="ECO:0000256" key="1">
    <source>
        <dbReference type="SAM" id="Phobius"/>
    </source>
</evidence>
<sequence length="65" mass="7201">MIASFHHCRGVAGCGIFNTSVSVLLVSIISGGTMRFSYLAYLAMQEKSRRDRRRVPAARKKAATR</sequence>
<keyword evidence="1" id="KW-1133">Transmembrane helix</keyword>
<organism evidence="2 3">
    <name type="scientific">Planotetraspora mira</name>
    <dbReference type="NCBI Taxonomy" id="58121"/>
    <lineage>
        <taxon>Bacteria</taxon>
        <taxon>Bacillati</taxon>
        <taxon>Actinomycetota</taxon>
        <taxon>Actinomycetes</taxon>
        <taxon>Streptosporangiales</taxon>
        <taxon>Streptosporangiaceae</taxon>
        <taxon>Planotetraspora</taxon>
    </lineage>
</organism>
<proteinExistence type="predicted"/>